<sequence>MRVIENPWLTFNPQKNEPKVHLTDLPYFQGFNKGMGSRESKDKENYLLAEHLEPHPYLGNPKANIFVLMANPGVNEKEKNPKFRMNANKLEQNTRNLRHVDLESFRSRIDSPNKPEMESAWFKPRVRELVAKTSVERVTRGLFLLNFHAYHSKSWHPIPFTFPTQHYSFNLVSEAIKRDALIIMSRNMLGWFTAVPELFDHKNRVEFKSTRSIYLTEGNLGKPDFKKLLARL</sequence>
<evidence type="ECO:0000313" key="1">
    <source>
        <dbReference type="EMBL" id="CAB4955130.1"/>
    </source>
</evidence>
<protein>
    <submittedName>
        <fullName evidence="2">Unannotated protein</fullName>
    </submittedName>
</protein>
<gene>
    <name evidence="1" type="ORF">UFOPK3827_00826</name>
    <name evidence="2" type="ORF">UFOPK4404_01393</name>
</gene>
<dbReference type="EMBL" id="CAFBNM010000006">
    <property type="protein sequence ID" value="CAB4955130.1"/>
    <property type="molecule type" value="Genomic_DNA"/>
</dbReference>
<proteinExistence type="predicted"/>
<dbReference type="EMBL" id="CAFBQY010000019">
    <property type="protein sequence ID" value="CAB5076049.1"/>
    <property type="molecule type" value="Genomic_DNA"/>
</dbReference>
<accession>A0A6J7VE88</accession>
<reference evidence="2" key="1">
    <citation type="submission" date="2020-05" db="EMBL/GenBank/DDBJ databases">
        <authorList>
            <person name="Chiriac C."/>
            <person name="Salcher M."/>
            <person name="Ghai R."/>
            <person name="Kavagutti S V."/>
        </authorList>
    </citation>
    <scope>NUCLEOTIDE SEQUENCE</scope>
</reference>
<dbReference type="AlphaFoldDB" id="A0A6J7VE88"/>
<evidence type="ECO:0000313" key="2">
    <source>
        <dbReference type="EMBL" id="CAB5076049.1"/>
    </source>
</evidence>
<organism evidence="2">
    <name type="scientific">freshwater metagenome</name>
    <dbReference type="NCBI Taxonomy" id="449393"/>
    <lineage>
        <taxon>unclassified sequences</taxon>
        <taxon>metagenomes</taxon>
        <taxon>ecological metagenomes</taxon>
    </lineage>
</organism>
<name>A0A6J7VE88_9ZZZZ</name>